<name>A0A3S4B720_9PEZI</name>
<protein>
    <submittedName>
        <fullName evidence="1">9eeff67b-878e-40a3-bd89-7495adc23406</fullName>
    </submittedName>
</protein>
<accession>A0A3S4B720</accession>
<reference evidence="1 2" key="1">
    <citation type="submission" date="2018-04" db="EMBL/GenBank/DDBJ databases">
        <authorList>
            <person name="Huttner S."/>
            <person name="Dainat J."/>
        </authorList>
    </citation>
    <scope>NUCLEOTIDE SEQUENCE [LARGE SCALE GENOMIC DNA]</scope>
</reference>
<evidence type="ECO:0000313" key="2">
    <source>
        <dbReference type="Proteomes" id="UP000289323"/>
    </source>
</evidence>
<dbReference type="Proteomes" id="UP000289323">
    <property type="component" value="Unassembled WGS sequence"/>
</dbReference>
<evidence type="ECO:0000313" key="1">
    <source>
        <dbReference type="EMBL" id="SPQ23458.1"/>
    </source>
</evidence>
<dbReference type="AlphaFoldDB" id="A0A3S4B720"/>
<sequence>MDILFEKAVSPPNLGVGHPSIPSMQFDPYRNKVLDIFTFHGITKTKVPFDGLLFIVIDVTLPP</sequence>
<dbReference type="EMBL" id="OUUZ01000010">
    <property type="protein sequence ID" value="SPQ23458.1"/>
    <property type="molecule type" value="Genomic_DNA"/>
</dbReference>
<organism evidence="1 2">
    <name type="scientific">Thermothielavioides terrestris</name>
    <dbReference type="NCBI Taxonomy" id="2587410"/>
    <lineage>
        <taxon>Eukaryota</taxon>
        <taxon>Fungi</taxon>
        <taxon>Dikarya</taxon>
        <taxon>Ascomycota</taxon>
        <taxon>Pezizomycotina</taxon>
        <taxon>Sordariomycetes</taxon>
        <taxon>Sordariomycetidae</taxon>
        <taxon>Sordariales</taxon>
        <taxon>Chaetomiaceae</taxon>
        <taxon>Thermothielavioides</taxon>
    </lineage>
</organism>
<gene>
    <name evidence="1" type="ORF">TT172_LOCUS5877</name>
</gene>
<proteinExistence type="predicted"/>